<keyword evidence="1" id="KW-0479">Metal-binding</keyword>
<organism evidence="4">
    <name type="scientific">Tanacetum cinerariifolium</name>
    <name type="common">Dalmatian daisy</name>
    <name type="synonym">Chrysanthemum cinerariifolium</name>
    <dbReference type="NCBI Taxonomy" id="118510"/>
    <lineage>
        <taxon>Eukaryota</taxon>
        <taxon>Viridiplantae</taxon>
        <taxon>Streptophyta</taxon>
        <taxon>Embryophyta</taxon>
        <taxon>Tracheophyta</taxon>
        <taxon>Spermatophyta</taxon>
        <taxon>Magnoliopsida</taxon>
        <taxon>eudicotyledons</taxon>
        <taxon>Gunneridae</taxon>
        <taxon>Pentapetalae</taxon>
        <taxon>asterids</taxon>
        <taxon>campanulids</taxon>
        <taxon>Asterales</taxon>
        <taxon>Asteraceae</taxon>
        <taxon>Asteroideae</taxon>
        <taxon>Anthemideae</taxon>
        <taxon>Anthemidinae</taxon>
        <taxon>Tanacetum</taxon>
    </lineage>
</organism>
<dbReference type="PANTHER" id="PTHR24559:SF427">
    <property type="entry name" value="RNA-DIRECTED DNA POLYMERASE"/>
    <property type="match status" value="1"/>
</dbReference>
<dbReference type="SUPFAM" id="SSF56672">
    <property type="entry name" value="DNA/RNA polymerases"/>
    <property type="match status" value="1"/>
</dbReference>
<dbReference type="Pfam" id="PF00078">
    <property type="entry name" value="RVT_1"/>
    <property type="match status" value="1"/>
</dbReference>
<feature type="compositionally biased region" description="Acidic residues" evidence="2">
    <location>
        <begin position="14"/>
        <end position="41"/>
    </location>
</feature>
<dbReference type="GO" id="GO:0008270">
    <property type="term" value="F:zinc ion binding"/>
    <property type="evidence" value="ECO:0007669"/>
    <property type="project" value="UniProtKB-KW"/>
</dbReference>
<keyword evidence="4" id="KW-0808">Transferase</keyword>
<feature type="region of interest" description="Disordered" evidence="2">
    <location>
        <begin position="1"/>
        <end position="41"/>
    </location>
</feature>
<dbReference type="PROSITE" id="PS50158">
    <property type="entry name" value="ZF_CCHC"/>
    <property type="match status" value="1"/>
</dbReference>
<feature type="compositionally biased region" description="Low complexity" evidence="2">
    <location>
        <begin position="312"/>
        <end position="328"/>
    </location>
</feature>
<evidence type="ECO:0000313" key="4">
    <source>
        <dbReference type="EMBL" id="GEX89077.1"/>
    </source>
</evidence>
<accession>A0A699HD26</accession>
<dbReference type="InterPro" id="IPR041577">
    <property type="entry name" value="RT_RNaseH_2"/>
</dbReference>
<dbReference type="CDD" id="cd01647">
    <property type="entry name" value="RT_LTR"/>
    <property type="match status" value="1"/>
</dbReference>
<sequence length="800" mass="90391">RIGGHDPNNNNGWIDEEDDEEMEEEDVDEMEEEEDKEKEEIVAEDEAEIIYPYDEADLNNRPPLALDDESKFAPYSCVDERIVKKINRSNLYIRMVGRDAMSLDGAVKECQANVSKVISMMESMSLEFDRVRKESRQALELVEWEAGVGEQYLLKNAAMADDDVENDDVKDDDDMDDDAADPIVDEVAKALAADRAIRNTTGAGGSGNIGGAGSVNALRETMSSLLLLPFKDDVRRVFSQEEISRIEDELRHLRLKDNDIAAYTNRFNKLVLLCPDVVPSTKKKIGQYIKGLPLYIKGETYASKPTTLYKAEGGNQENNQGYLNNNRGNYRDNRRHNQNNNRRNEGARIITQAQNDHIGHGGNAPKCNRCNVFQFGNCPMKCNKCGKRGHFARDCHTKRVATGANAEPIRACSKCGDKNHLANNDLCLARKKQGGRNASGHVYAVRYAEQSQGPNVVTELGTFNVIIGMDWLVALDAVIVCGKKEVHILVKNQTLVVKGDRNASRLKVISCIKARKYIERGCRLFLAHVTEKEKYEKRLEDVPVIRNFAVVFTDDLPGLPQPRQVEFKIDLVPVMPFGLTNAPTVFMDLTNRVCKPYLDKFVIVFIDDILIYSKSQEEHSEHLKIILDLLKKEKLYAKFSKYDFWLESVQFLGHVINSEGVHVDPAKIEALKNWPAPMLLTEWGADEDEAFQKLKQDLCSALILALPEGPDDFVVYCDASLRVYGAMLMQRDKANVVADALSRKVRDKPLRVRSLVMSTYTDLSERILKDQLEAVKQENVKAENMGRLLKPIFEIHSNRI</sequence>
<proteinExistence type="predicted"/>
<dbReference type="Gene3D" id="4.10.60.10">
    <property type="entry name" value="Zinc finger, CCHC-type"/>
    <property type="match status" value="1"/>
</dbReference>
<keyword evidence="4" id="KW-0695">RNA-directed DNA polymerase</keyword>
<keyword evidence="4" id="KW-0548">Nucleotidyltransferase</keyword>
<feature type="non-terminal residue" evidence="4">
    <location>
        <position position="1"/>
    </location>
</feature>
<dbReference type="GO" id="GO:0003964">
    <property type="term" value="F:RNA-directed DNA polymerase activity"/>
    <property type="evidence" value="ECO:0007669"/>
    <property type="project" value="UniProtKB-KW"/>
</dbReference>
<dbReference type="InterPro" id="IPR053134">
    <property type="entry name" value="RNA-dir_DNA_polymerase"/>
</dbReference>
<comment type="caution">
    <text evidence="4">The sequence shown here is derived from an EMBL/GenBank/DDBJ whole genome shotgun (WGS) entry which is preliminary data.</text>
</comment>
<dbReference type="EMBL" id="BKCJ010137014">
    <property type="protein sequence ID" value="GEX89077.1"/>
    <property type="molecule type" value="Genomic_DNA"/>
</dbReference>
<dbReference type="Pfam" id="PF03732">
    <property type="entry name" value="Retrotrans_gag"/>
    <property type="match status" value="1"/>
</dbReference>
<dbReference type="AlphaFoldDB" id="A0A699HD26"/>
<dbReference type="InterPro" id="IPR000477">
    <property type="entry name" value="RT_dom"/>
</dbReference>
<dbReference type="InterPro" id="IPR001878">
    <property type="entry name" value="Znf_CCHC"/>
</dbReference>
<evidence type="ECO:0000256" key="1">
    <source>
        <dbReference type="PROSITE-ProRule" id="PRU00047"/>
    </source>
</evidence>
<feature type="region of interest" description="Disordered" evidence="2">
    <location>
        <begin position="311"/>
        <end position="342"/>
    </location>
</feature>
<keyword evidence="1" id="KW-0862">Zinc</keyword>
<dbReference type="Gene3D" id="3.30.70.270">
    <property type="match status" value="1"/>
</dbReference>
<dbReference type="InterPro" id="IPR043128">
    <property type="entry name" value="Rev_trsase/Diguanyl_cyclase"/>
</dbReference>
<feature type="domain" description="CCHC-type" evidence="3">
    <location>
        <begin position="381"/>
        <end position="395"/>
    </location>
</feature>
<dbReference type="InterPro" id="IPR043502">
    <property type="entry name" value="DNA/RNA_pol_sf"/>
</dbReference>
<dbReference type="PANTHER" id="PTHR24559">
    <property type="entry name" value="TRANSPOSON TY3-I GAG-POL POLYPROTEIN"/>
    <property type="match status" value="1"/>
</dbReference>
<gene>
    <name evidence="4" type="ORF">Tci_361052</name>
</gene>
<dbReference type="SMART" id="SM00343">
    <property type="entry name" value="ZnF_C2HC"/>
    <property type="match status" value="2"/>
</dbReference>
<evidence type="ECO:0000256" key="2">
    <source>
        <dbReference type="SAM" id="MobiDB-lite"/>
    </source>
</evidence>
<name>A0A699HD26_TANCI</name>
<evidence type="ECO:0000259" key="3">
    <source>
        <dbReference type="PROSITE" id="PS50158"/>
    </source>
</evidence>
<dbReference type="InterPro" id="IPR005162">
    <property type="entry name" value="Retrotrans_gag_dom"/>
</dbReference>
<keyword evidence="1" id="KW-0863">Zinc-finger</keyword>
<dbReference type="GO" id="GO:0003676">
    <property type="term" value="F:nucleic acid binding"/>
    <property type="evidence" value="ECO:0007669"/>
    <property type="project" value="InterPro"/>
</dbReference>
<reference evidence="4" key="1">
    <citation type="journal article" date="2019" name="Sci. Rep.">
        <title>Draft genome of Tanacetum cinerariifolium, the natural source of mosquito coil.</title>
        <authorList>
            <person name="Yamashiro T."/>
            <person name="Shiraishi A."/>
            <person name="Satake H."/>
            <person name="Nakayama K."/>
        </authorList>
    </citation>
    <scope>NUCLEOTIDE SEQUENCE</scope>
</reference>
<protein>
    <submittedName>
        <fullName evidence="4">Putative reverse transcriptase domain-containing protein</fullName>
    </submittedName>
</protein>
<dbReference type="Pfam" id="PF17919">
    <property type="entry name" value="RT_RNaseH_2"/>
    <property type="match status" value="1"/>
</dbReference>